<dbReference type="PANTHER" id="PTHR30146">
    <property type="entry name" value="LACI-RELATED TRANSCRIPTIONAL REPRESSOR"/>
    <property type="match status" value="1"/>
</dbReference>
<dbReference type="Gene3D" id="1.10.260.40">
    <property type="entry name" value="lambda repressor-like DNA-binding domains"/>
    <property type="match status" value="1"/>
</dbReference>
<dbReference type="InterPro" id="IPR001761">
    <property type="entry name" value="Peripla_BP/Lac1_sug-bd_dom"/>
</dbReference>
<evidence type="ECO:0000259" key="4">
    <source>
        <dbReference type="PROSITE" id="PS50932"/>
    </source>
</evidence>
<dbReference type="PRINTS" id="PR00036">
    <property type="entry name" value="HTHLACI"/>
</dbReference>
<accession>A0ABW3RTC2</accession>
<keyword evidence="3" id="KW-0804">Transcription</keyword>
<dbReference type="InterPro" id="IPR000843">
    <property type="entry name" value="HTH_LacI"/>
</dbReference>
<dbReference type="InterPro" id="IPR028082">
    <property type="entry name" value="Peripla_BP_I"/>
</dbReference>
<dbReference type="Proteomes" id="UP001597262">
    <property type="component" value="Unassembled WGS sequence"/>
</dbReference>
<keyword evidence="2 5" id="KW-0238">DNA-binding</keyword>
<dbReference type="SMART" id="SM00354">
    <property type="entry name" value="HTH_LACI"/>
    <property type="match status" value="1"/>
</dbReference>
<dbReference type="Pfam" id="PF00532">
    <property type="entry name" value="Peripla_BP_1"/>
    <property type="match status" value="1"/>
</dbReference>
<dbReference type="CDD" id="cd06267">
    <property type="entry name" value="PBP1_LacI_sugar_binding-like"/>
    <property type="match status" value="1"/>
</dbReference>
<dbReference type="Gene3D" id="3.40.50.2300">
    <property type="match status" value="2"/>
</dbReference>
<dbReference type="Pfam" id="PF00356">
    <property type="entry name" value="LacI"/>
    <property type="match status" value="1"/>
</dbReference>
<dbReference type="SUPFAM" id="SSF53822">
    <property type="entry name" value="Periplasmic binding protein-like I"/>
    <property type="match status" value="1"/>
</dbReference>
<organism evidence="5 6">
    <name type="scientific">Paenibacillus puldeungensis</name>
    <dbReference type="NCBI Taxonomy" id="696536"/>
    <lineage>
        <taxon>Bacteria</taxon>
        <taxon>Bacillati</taxon>
        <taxon>Bacillota</taxon>
        <taxon>Bacilli</taxon>
        <taxon>Bacillales</taxon>
        <taxon>Paenibacillaceae</taxon>
        <taxon>Paenibacillus</taxon>
    </lineage>
</organism>
<comment type="caution">
    <text evidence="5">The sequence shown here is derived from an EMBL/GenBank/DDBJ whole genome shotgun (WGS) entry which is preliminary data.</text>
</comment>
<dbReference type="EMBL" id="JBHTLM010000002">
    <property type="protein sequence ID" value="MFD1175532.1"/>
    <property type="molecule type" value="Genomic_DNA"/>
</dbReference>
<gene>
    <name evidence="5" type="ORF">ACFQ3W_04345</name>
</gene>
<dbReference type="PANTHER" id="PTHR30146:SF109">
    <property type="entry name" value="HTH-TYPE TRANSCRIPTIONAL REGULATOR GALS"/>
    <property type="match status" value="1"/>
</dbReference>
<reference evidence="6" key="1">
    <citation type="journal article" date="2019" name="Int. J. Syst. Evol. Microbiol.">
        <title>The Global Catalogue of Microorganisms (GCM) 10K type strain sequencing project: providing services to taxonomists for standard genome sequencing and annotation.</title>
        <authorList>
            <consortium name="The Broad Institute Genomics Platform"/>
            <consortium name="The Broad Institute Genome Sequencing Center for Infectious Disease"/>
            <person name="Wu L."/>
            <person name="Ma J."/>
        </authorList>
    </citation>
    <scope>NUCLEOTIDE SEQUENCE [LARGE SCALE GENOMIC DNA]</scope>
    <source>
        <strain evidence="6">CCUG 59189</strain>
    </source>
</reference>
<dbReference type="GO" id="GO:0003677">
    <property type="term" value="F:DNA binding"/>
    <property type="evidence" value="ECO:0007669"/>
    <property type="project" value="UniProtKB-KW"/>
</dbReference>
<dbReference type="PROSITE" id="PS00356">
    <property type="entry name" value="HTH_LACI_1"/>
    <property type="match status" value="1"/>
</dbReference>
<feature type="domain" description="HTH lacI-type" evidence="4">
    <location>
        <begin position="3"/>
        <end position="57"/>
    </location>
</feature>
<dbReference type="CDD" id="cd01392">
    <property type="entry name" value="HTH_LacI"/>
    <property type="match status" value="1"/>
</dbReference>
<keyword evidence="6" id="KW-1185">Reference proteome</keyword>
<evidence type="ECO:0000313" key="5">
    <source>
        <dbReference type="EMBL" id="MFD1175532.1"/>
    </source>
</evidence>
<keyword evidence="1" id="KW-0805">Transcription regulation</keyword>
<name>A0ABW3RTC2_9BACL</name>
<protein>
    <submittedName>
        <fullName evidence="5">LacI family DNA-binding transcriptional regulator</fullName>
    </submittedName>
</protein>
<dbReference type="SUPFAM" id="SSF47413">
    <property type="entry name" value="lambda repressor-like DNA-binding domains"/>
    <property type="match status" value="1"/>
</dbReference>
<proteinExistence type="predicted"/>
<evidence type="ECO:0000313" key="6">
    <source>
        <dbReference type="Proteomes" id="UP001597262"/>
    </source>
</evidence>
<dbReference type="RefSeq" id="WP_379316973.1">
    <property type="nucleotide sequence ID" value="NZ_JBHTLM010000002.1"/>
</dbReference>
<evidence type="ECO:0000256" key="3">
    <source>
        <dbReference type="ARBA" id="ARBA00023163"/>
    </source>
</evidence>
<evidence type="ECO:0000256" key="2">
    <source>
        <dbReference type="ARBA" id="ARBA00023125"/>
    </source>
</evidence>
<evidence type="ECO:0000256" key="1">
    <source>
        <dbReference type="ARBA" id="ARBA00023015"/>
    </source>
</evidence>
<dbReference type="PROSITE" id="PS50932">
    <property type="entry name" value="HTH_LACI_2"/>
    <property type="match status" value="1"/>
</dbReference>
<dbReference type="InterPro" id="IPR010982">
    <property type="entry name" value="Lambda_DNA-bd_dom_sf"/>
</dbReference>
<sequence length="334" mass="36634">MKPTILDVAKHAGVSKATVSRVINNNPKVNNEIRERVYAAIEELGYHPSAIARSLASSTSSTLGLILPDITNPYFPVLARGIEDAAHRLGYTLFISNTDNDPKIEQEYIQKMVHQQVGGIILISSILGEDKVNELQELQIPFVLCDRLIQGSPFDTVSIDNYKASYEAVTRLIEQGHTRICHLAGPSLVQSAEMRKQAYSDAMHEHGLESFVRIGSFTYEAGYQLMDSILAETKPSAVFAANDLIALGAMNAIHNRGLNVPGDIAVVGCDDILFAQMSNPTLSTISVPAYQIGVTAVELLVERMRGVKTSEARNVVVEHKFIQRESMNGEDPRT</sequence>